<gene>
    <name evidence="1" type="ORF">FME351_LOCUS3404</name>
    <name evidence="3" type="ORF">HFQ381_LOCUS32234</name>
    <name evidence="5" type="ORF">QYT958_LOCUS28500</name>
    <name evidence="4" type="ORF">TSG867_LOCUS28176</name>
    <name evidence="2" type="ORF">UJA718_LOCUS10407</name>
</gene>
<dbReference type="EMBL" id="CAJOBO010007568">
    <property type="protein sequence ID" value="CAF4575226.1"/>
    <property type="molecule type" value="Genomic_DNA"/>
</dbReference>
<dbReference type="Proteomes" id="UP000663848">
    <property type="component" value="Unassembled WGS sequence"/>
</dbReference>
<evidence type="ECO:0000313" key="7">
    <source>
        <dbReference type="Proteomes" id="UP000663873"/>
    </source>
</evidence>
<dbReference type="EMBL" id="CAJOBQ010003448">
    <property type="protein sequence ID" value="CAF4606727.1"/>
    <property type="molecule type" value="Genomic_DNA"/>
</dbReference>
<name>A0A821ACV2_9BILA</name>
<dbReference type="AlphaFoldDB" id="A0A821ACV2"/>
<dbReference type="EMBL" id="CAJOBR010007779">
    <property type="protein sequence ID" value="CAF4868958.1"/>
    <property type="molecule type" value="Genomic_DNA"/>
</dbReference>
<dbReference type="Proteomes" id="UP000663873">
    <property type="component" value="Unassembled WGS sequence"/>
</dbReference>
<keyword evidence="7" id="KW-1185">Reference proteome</keyword>
<evidence type="ECO:0000313" key="6">
    <source>
        <dbReference type="Proteomes" id="UP000663851"/>
    </source>
</evidence>
<evidence type="ECO:0000313" key="3">
    <source>
        <dbReference type="EMBL" id="CAF4575226.1"/>
    </source>
</evidence>
<evidence type="ECO:0000313" key="2">
    <source>
        <dbReference type="EMBL" id="CAF4265037.1"/>
    </source>
</evidence>
<accession>A0A821ACV2</accession>
<reference evidence="3" key="1">
    <citation type="submission" date="2021-02" db="EMBL/GenBank/DDBJ databases">
        <authorList>
            <person name="Nowell W R."/>
        </authorList>
    </citation>
    <scope>NUCLEOTIDE SEQUENCE</scope>
</reference>
<evidence type="ECO:0000313" key="5">
    <source>
        <dbReference type="EMBL" id="CAF4868958.1"/>
    </source>
</evidence>
<organism evidence="3 6">
    <name type="scientific">Rotaria socialis</name>
    <dbReference type="NCBI Taxonomy" id="392032"/>
    <lineage>
        <taxon>Eukaryota</taxon>
        <taxon>Metazoa</taxon>
        <taxon>Spiralia</taxon>
        <taxon>Gnathifera</taxon>
        <taxon>Rotifera</taxon>
        <taxon>Eurotatoria</taxon>
        <taxon>Bdelloidea</taxon>
        <taxon>Philodinida</taxon>
        <taxon>Philodinidae</taxon>
        <taxon>Rotaria</taxon>
    </lineage>
</organism>
<sequence>MDTYGYLYTLPFIPSSPQSNLVVAEDDGGSQGNFQITATFTVTQSMILVITTYHPDDIGEFNILIHGPAQLSLTPYISTSNIVTNTNEATSVHTTATTTTTAATTTTSTTTTTLMITTATTVTTKLATKKSTKRTTKKAIRPIITKATTVTGR</sequence>
<evidence type="ECO:0000313" key="1">
    <source>
        <dbReference type="EMBL" id="CAF3338969.1"/>
    </source>
</evidence>
<dbReference type="Proteomes" id="UP000663869">
    <property type="component" value="Unassembled WGS sequence"/>
</dbReference>
<dbReference type="EMBL" id="CAJOBP010001222">
    <property type="protein sequence ID" value="CAF4265037.1"/>
    <property type="molecule type" value="Genomic_DNA"/>
</dbReference>
<proteinExistence type="predicted"/>
<comment type="caution">
    <text evidence="3">The sequence shown here is derived from an EMBL/GenBank/DDBJ whole genome shotgun (WGS) entry which is preliminary data.</text>
</comment>
<protein>
    <submittedName>
        <fullName evidence="3">Uncharacterized protein</fullName>
    </submittedName>
</protein>
<dbReference type="EMBL" id="CAJNYU010000186">
    <property type="protein sequence ID" value="CAF3338969.1"/>
    <property type="molecule type" value="Genomic_DNA"/>
</dbReference>
<dbReference type="Proteomes" id="UP000663862">
    <property type="component" value="Unassembled WGS sequence"/>
</dbReference>
<dbReference type="Proteomes" id="UP000663851">
    <property type="component" value="Unassembled WGS sequence"/>
</dbReference>
<evidence type="ECO:0000313" key="4">
    <source>
        <dbReference type="EMBL" id="CAF4606727.1"/>
    </source>
</evidence>